<accession>A0A2R9T1D2</accession>
<dbReference type="InterPro" id="IPR050109">
    <property type="entry name" value="HTH-type_TetR-like_transc_reg"/>
</dbReference>
<evidence type="ECO:0000313" key="6">
    <source>
        <dbReference type="EMBL" id="EFU43387.1"/>
    </source>
</evidence>
<dbReference type="InterPro" id="IPR009057">
    <property type="entry name" value="Homeodomain-like_sf"/>
</dbReference>
<dbReference type="AlphaFoldDB" id="A0A2R9T1D2"/>
<evidence type="ECO:0000256" key="1">
    <source>
        <dbReference type="ARBA" id="ARBA00023015"/>
    </source>
</evidence>
<comment type="caution">
    <text evidence="6">The sequence shown here is derived from an EMBL/GenBank/DDBJ whole genome shotgun (WGS) entry which is preliminary data.</text>
</comment>
<dbReference type="InterPro" id="IPR036271">
    <property type="entry name" value="Tet_transcr_reg_TetR-rel_C_sf"/>
</dbReference>
<proteinExistence type="predicted"/>
<evidence type="ECO:0000313" key="7">
    <source>
        <dbReference type="Proteomes" id="UP000003094"/>
    </source>
</evidence>
<dbReference type="Proteomes" id="UP000003094">
    <property type="component" value="Unassembled WGS sequence"/>
</dbReference>
<dbReference type="GO" id="GO:0003700">
    <property type="term" value="F:DNA-binding transcription factor activity"/>
    <property type="evidence" value="ECO:0007669"/>
    <property type="project" value="TreeGrafter"/>
</dbReference>
<dbReference type="SUPFAM" id="SSF46689">
    <property type="entry name" value="Homeodomain-like"/>
    <property type="match status" value="1"/>
</dbReference>
<dbReference type="Pfam" id="PF17935">
    <property type="entry name" value="TetR_C_27"/>
    <property type="match status" value="1"/>
</dbReference>
<gene>
    <name evidence="6" type="ORF">PVOR_03460</name>
</gene>
<name>A0A2R9T1D2_9BACL</name>
<dbReference type="PANTHER" id="PTHR30055:SF151">
    <property type="entry name" value="TRANSCRIPTIONAL REGULATORY PROTEIN"/>
    <property type="match status" value="1"/>
</dbReference>
<evidence type="ECO:0000256" key="2">
    <source>
        <dbReference type="ARBA" id="ARBA00023125"/>
    </source>
</evidence>
<keyword evidence="2 4" id="KW-0238">DNA-binding</keyword>
<keyword evidence="3" id="KW-0804">Transcription</keyword>
<evidence type="ECO:0000256" key="4">
    <source>
        <dbReference type="PROSITE-ProRule" id="PRU00335"/>
    </source>
</evidence>
<keyword evidence="7" id="KW-1185">Reference proteome</keyword>
<dbReference type="InterPro" id="IPR023772">
    <property type="entry name" value="DNA-bd_HTH_TetR-type_CS"/>
</dbReference>
<dbReference type="InterPro" id="IPR041478">
    <property type="entry name" value="TetR_C_27"/>
</dbReference>
<organism evidence="6 7">
    <name type="scientific">Paenibacillus vortex V453</name>
    <dbReference type="NCBI Taxonomy" id="715225"/>
    <lineage>
        <taxon>Bacteria</taxon>
        <taxon>Bacillati</taxon>
        <taxon>Bacillota</taxon>
        <taxon>Bacilli</taxon>
        <taxon>Bacillales</taxon>
        <taxon>Paenibacillaceae</taxon>
        <taxon>Paenibacillus</taxon>
    </lineage>
</organism>
<reference evidence="6 7" key="1">
    <citation type="journal article" date="2010" name="BMC Genomics">
        <title>Genome sequence of the pattern forming Paenibacillus vortex bacterium reveals potential for thriving in complex environments.</title>
        <authorList>
            <person name="Sirota-Madi A."/>
            <person name="Olender T."/>
            <person name="Helman Y."/>
            <person name="Ingham C."/>
            <person name="Brainis I."/>
            <person name="Roth D."/>
            <person name="Hagi E."/>
            <person name="Brodsky L."/>
            <person name="Leshkowitz D."/>
            <person name="Galatenko V."/>
            <person name="Nikolaev V."/>
            <person name="Mugasimangalam R.C."/>
            <person name="Bransburg-Zabary S."/>
            <person name="Gutnick D.L."/>
            <person name="Lancet D."/>
            <person name="Ben-Jacob E."/>
        </authorList>
    </citation>
    <scope>NUCLEOTIDE SEQUENCE [LARGE SCALE GENOMIC DNA]</scope>
    <source>
        <strain evidence="6 7">V453</strain>
    </source>
</reference>
<dbReference type="SUPFAM" id="SSF48498">
    <property type="entry name" value="Tetracyclin repressor-like, C-terminal domain"/>
    <property type="match status" value="1"/>
</dbReference>
<evidence type="ECO:0000259" key="5">
    <source>
        <dbReference type="PROSITE" id="PS50977"/>
    </source>
</evidence>
<dbReference type="KEGG" id="pvo:PVOR_03460"/>
<feature type="domain" description="HTH tetR-type" evidence="5">
    <location>
        <begin position="18"/>
        <end position="78"/>
    </location>
</feature>
<dbReference type="Gene3D" id="1.10.357.10">
    <property type="entry name" value="Tetracycline Repressor, domain 2"/>
    <property type="match status" value="1"/>
</dbReference>
<keyword evidence="1" id="KW-0805">Transcription regulation</keyword>
<evidence type="ECO:0000256" key="3">
    <source>
        <dbReference type="ARBA" id="ARBA00023163"/>
    </source>
</evidence>
<dbReference type="PRINTS" id="PR00455">
    <property type="entry name" value="HTHTETR"/>
</dbReference>
<dbReference type="InterPro" id="IPR001647">
    <property type="entry name" value="HTH_TetR"/>
</dbReference>
<feature type="DNA-binding region" description="H-T-H motif" evidence="4">
    <location>
        <begin position="41"/>
        <end position="60"/>
    </location>
</feature>
<dbReference type="PROSITE" id="PS50977">
    <property type="entry name" value="HTH_TETR_2"/>
    <property type="match status" value="1"/>
</dbReference>
<protein>
    <submittedName>
        <fullName evidence="6">Transcriptional regulator, TetR family protein</fullName>
    </submittedName>
</protein>
<dbReference type="GO" id="GO:0000976">
    <property type="term" value="F:transcription cis-regulatory region binding"/>
    <property type="evidence" value="ECO:0007669"/>
    <property type="project" value="TreeGrafter"/>
</dbReference>
<sequence>MMSIIHHRSLKYMSHDQPLTKEAILDAAEQTLRRYGPEKTSVVDVAKALQVSHGSLYRHFPSKAALREAVTERWLQRIADPLQEIADGTDGSAADRLRLWMDTLIRTKRNYVLEDPEMFAMYTTVTLDAVMMIDTHVKLLTGQIAQIIKQGMRAGEFKSGEPEPVAKALFMATSQFHHPAHAYQWSSSETEADFDSVWALLLSGIMKSTVNGSE</sequence>
<dbReference type="PROSITE" id="PS01081">
    <property type="entry name" value="HTH_TETR_1"/>
    <property type="match status" value="1"/>
</dbReference>
<dbReference type="EMBL" id="ADHJ01000006">
    <property type="protein sequence ID" value="EFU43387.1"/>
    <property type="molecule type" value="Genomic_DNA"/>
</dbReference>
<dbReference type="Pfam" id="PF00440">
    <property type="entry name" value="TetR_N"/>
    <property type="match status" value="1"/>
</dbReference>
<dbReference type="PANTHER" id="PTHR30055">
    <property type="entry name" value="HTH-TYPE TRANSCRIPTIONAL REGULATOR RUTR"/>
    <property type="match status" value="1"/>
</dbReference>